<keyword evidence="11" id="KW-1185">Reference proteome</keyword>
<feature type="coiled-coil region" evidence="8">
    <location>
        <begin position="76"/>
        <end position="145"/>
    </location>
</feature>
<name>A0A8S0U8C9_OLEEU</name>
<evidence type="ECO:0000313" key="11">
    <source>
        <dbReference type="Proteomes" id="UP000594638"/>
    </source>
</evidence>
<feature type="compositionally biased region" description="Polar residues" evidence="9">
    <location>
        <begin position="21"/>
        <end position="37"/>
    </location>
</feature>
<dbReference type="Gramene" id="OE9A052486T1">
    <property type="protein sequence ID" value="OE9A052486C1"/>
    <property type="gene ID" value="OE9A052486"/>
</dbReference>
<reference evidence="10 11" key="1">
    <citation type="submission" date="2019-12" db="EMBL/GenBank/DDBJ databases">
        <authorList>
            <person name="Alioto T."/>
            <person name="Alioto T."/>
            <person name="Gomez Garrido J."/>
        </authorList>
    </citation>
    <scope>NUCLEOTIDE SEQUENCE [LARGE SCALE GENOMIC DNA]</scope>
</reference>
<keyword evidence="6" id="KW-0333">Golgi apparatus</keyword>
<keyword evidence="7 8" id="KW-0175">Coiled coil</keyword>
<dbReference type="PANTHER" id="PTHR21470:SF2">
    <property type="entry name" value="RAB6-INTERACTING GOLGIN"/>
    <property type="match status" value="1"/>
</dbReference>
<evidence type="ECO:0000256" key="5">
    <source>
        <dbReference type="ARBA" id="ARBA00022490"/>
    </source>
</evidence>
<comment type="caution">
    <text evidence="10">The sequence shown here is derived from an EMBL/GenBank/DDBJ whole genome shotgun (WGS) entry which is preliminary data.</text>
</comment>
<dbReference type="InterPro" id="IPR007033">
    <property type="entry name" value="GORAB"/>
</dbReference>
<evidence type="ECO:0000256" key="3">
    <source>
        <dbReference type="ARBA" id="ARBA00005599"/>
    </source>
</evidence>
<evidence type="ECO:0000256" key="2">
    <source>
        <dbReference type="ARBA" id="ARBA00004555"/>
    </source>
</evidence>
<feature type="region of interest" description="Disordered" evidence="9">
    <location>
        <begin position="1"/>
        <end position="46"/>
    </location>
</feature>
<comment type="subcellular location">
    <subcellularLocation>
        <location evidence="1">Cytoplasm</location>
    </subcellularLocation>
    <subcellularLocation>
        <location evidence="2">Golgi apparatus</location>
    </subcellularLocation>
</comment>
<dbReference type="EMBL" id="CACTIH010007451">
    <property type="protein sequence ID" value="CAA3013730.1"/>
    <property type="molecule type" value="Genomic_DNA"/>
</dbReference>
<evidence type="ECO:0000256" key="8">
    <source>
        <dbReference type="SAM" id="Coils"/>
    </source>
</evidence>
<dbReference type="PANTHER" id="PTHR21470">
    <property type="entry name" value="RAB6-INTERACTING PROTEIN GORAB"/>
    <property type="match status" value="1"/>
</dbReference>
<evidence type="ECO:0000256" key="9">
    <source>
        <dbReference type="SAM" id="MobiDB-lite"/>
    </source>
</evidence>
<gene>
    <name evidence="10" type="ORF">OLEA9_A052486</name>
</gene>
<organism evidence="10 11">
    <name type="scientific">Olea europaea subsp. europaea</name>
    <dbReference type="NCBI Taxonomy" id="158383"/>
    <lineage>
        <taxon>Eukaryota</taxon>
        <taxon>Viridiplantae</taxon>
        <taxon>Streptophyta</taxon>
        <taxon>Embryophyta</taxon>
        <taxon>Tracheophyta</taxon>
        <taxon>Spermatophyta</taxon>
        <taxon>Magnoliopsida</taxon>
        <taxon>eudicotyledons</taxon>
        <taxon>Gunneridae</taxon>
        <taxon>Pentapetalae</taxon>
        <taxon>asterids</taxon>
        <taxon>lamiids</taxon>
        <taxon>Lamiales</taxon>
        <taxon>Oleaceae</taxon>
        <taxon>Oleeae</taxon>
        <taxon>Olea</taxon>
    </lineage>
</organism>
<evidence type="ECO:0000256" key="7">
    <source>
        <dbReference type="ARBA" id="ARBA00023054"/>
    </source>
</evidence>
<evidence type="ECO:0000256" key="1">
    <source>
        <dbReference type="ARBA" id="ARBA00004496"/>
    </source>
</evidence>
<dbReference type="OrthoDB" id="1921288at2759"/>
<protein>
    <recommendedName>
        <fullName evidence="4">RAB6-interacting golgin</fullName>
    </recommendedName>
</protein>
<dbReference type="Pfam" id="PF04949">
    <property type="entry name" value="Transcrip_act"/>
    <property type="match status" value="1"/>
</dbReference>
<dbReference type="AlphaFoldDB" id="A0A8S0U8C9"/>
<keyword evidence="5" id="KW-0963">Cytoplasm</keyword>
<evidence type="ECO:0000256" key="6">
    <source>
        <dbReference type="ARBA" id="ARBA00023034"/>
    </source>
</evidence>
<evidence type="ECO:0000256" key="4">
    <source>
        <dbReference type="ARBA" id="ARBA00014130"/>
    </source>
</evidence>
<dbReference type="GO" id="GO:0005794">
    <property type="term" value="C:Golgi apparatus"/>
    <property type="evidence" value="ECO:0007669"/>
    <property type="project" value="UniProtKB-SubCell"/>
</dbReference>
<sequence length="207" mass="23886">MNFKTMMKTEMQQEEARESKQSLTQTGQISESLSLSGALTKEDEEMARSALSTFTAKEEEIQKRKMEVQERVLAQMGRIEQENRRLATIREELEALADPRKKEVTLVQKKIDAANKELKTLGQSCQKKEREYKEALEAFNEKNKEKVDLVTRLMELLNESEGLRLQKLEELSKNLETARKDGPSSLSPVYQKKLLKNCCCWSPRAIE</sequence>
<comment type="similarity">
    <text evidence="3">Belongs to the GORAB family.</text>
</comment>
<dbReference type="Proteomes" id="UP000594638">
    <property type="component" value="Unassembled WGS sequence"/>
</dbReference>
<proteinExistence type="inferred from homology"/>
<accession>A0A8S0U8C9</accession>
<evidence type="ECO:0000313" key="10">
    <source>
        <dbReference type="EMBL" id="CAA3013730.1"/>
    </source>
</evidence>